<dbReference type="Proteomes" id="UP000240509">
    <property type="component" value="Unassembled WGS sequence"/>
</dbReference>
<keyword evidence="3" id="KW-1185">Reference proteome</keyword>
<gene>
    <name evidence="2" type="ORF">C6Y45_13345</name>
</gene>
<keyword evidence="1" id="KW-0472">Membrane</keyword>
<dbReference type="AlphaFoldDB" id="A0A2T4U3U8"/>
<evidence type="ECO:0000256" key="1">
    <source>
        <dbReference type="SAM" id="Phobius"/>
    </source>
</evidence>
<proteinExistence type="predicted"/>
<organism evidence="2 3">
    <name type="scientific">Alkalicoccus saliphilus</name>
    <dbReference type="NCBI Taxonomy" id="200989"/>
    <lineage>
        <taxon>Bacteria</taxon>
        <taxon>Bacillati</taxon>
        <taxon>Bacillota</taxon>
        <taxon>Bacilli</taxon>
        <taxon>Bacillales</taxon>
        <taxon>Bacillaceae</taxon>
        <taxon>Alkalicoccus</taxon>
    </lineage>
</organism>
<keyword evidence="1" id="KW-1133">Transmembrane helix</keyword>
<evidence type="ECO:0000313" key="2">
    <source>
        <dbReference type="EMBL" id="PTL38083.1"/>
    </source>
</evidence>
<reference evidence="2 3" key="1">
    <citation type="submission" date="2018-03" db="EMBL/GenBank/DDBJ databases">
        <title>Alkalicoccus saliphilus sp. nov., isolated from a mineral pool.</title>
        <authorList>
            <person name="Zhao B."/>
        </authorList>
    </citation>
    <scope>NUCLEOTIDE SEQUENCE [LARGE SCALE GENOMIC DNA]</scope>
    <source>
        <strain evidence="2 3">6AG</strain>
    </source>
</reference>
<sequence>MTEYQTVVILQAAAFTKKALKNQGRGRQKDLLQTAFVTGAALLYISPMLLLTAVVAYLDFIALEAL</sequence>
<feature type="transmembrane region" description="Helical" evidence="1">
    <location>
        <begin position="31"/>
        <end position="58"/>
    </location>
</feature>
<name>A0A2T4U3U8_9BACI</name>
<evidence type="ECO:0000313" key="3">
    <source>
        <dbReference type="Proteomes" id="UP000240509"/>
    </source>
</evidence>
<keyword evidence="1" id="KW-0812">Transmembrane</keyword>
<accession>A0A2T4U3U8</accession>
<protein>
    <submittedName>
        <fullName evidence="2">Uncharacterized protein</fullName>
    </submittedName>
</protein>
<dbReference type="EMBL" id="PZJJ01000025">
    <property type="protein sequence ID" value="PTL38083.1"/>
    <property type="molecule type" value="Genomic_DNA"/>
</dbReference>
<comment type="caution">
    <text evidence="2">The sequence shown here is derived from an EMBL/GenBank/DDBJ whole genome shotgun (WGS) entry which is preliminary data.</text>
</comment>